<dbReference type="PANTHER" id="PTHR33451:SF5">
    <property type="entry name" value="NA+_H+ ANTIPORTER"/>
    <property type="match status" value="1"/>
</dbReference>
<dbReference type="AlphaFoldDB" id="A0A0J6CY44"/>
<dbReference type="GO" id="GO:0005886">
    <property type="term" value="C:plasma membrane"/>
    <property type="evidence" value="ECO:0007669"/>
    <property type="project" value="UniProtKB-SubCell"/>
</dbReference>
<keyword evidence="12" id="KW-1185">Reference proteome</keyword>
<feature type="transmembrane region" description="Helical" evidence="9">
    <location>
        <begin position="33"/>
        <end position="51"/>
    </location>
</feature>
<evidence type="ECO:0000256" key="8">
    <source>
        <dbReference type="ARBA" id="ARBA00038435"/>
    </source>
</evidence>
<dbReference type="InterPro" id="IPR018461">
    <property type="entry name" value="Na/H_Antiport_NhaC-like_C"/>
</dbReference>
<reference evidence="11" key="1">
    <citation type="submission" date="2015-06" db="EMBL/GenBank/DDBJ databases">
        <authorList>
            <person name="Liu B."/>
            <person name="Wang J."/>
            <person name="Zhu Y."/>
            <person name="Liu G."/>
            <person name="Chen Q."/>
            <person name="Zheng C."/>
            <person name="Che J."/>
            <person name="Ge C."/>
            <person name="Shi H."/>
            <person name="Pan Z."/>
            <person name="Liu X."/>
        </authorList>
    </citation>
    <scope>NUCLEOTIDE SEQUENCE [LARGE SCALE GENOMIC DNA]</scope>
    <source>
        <strain evidence="11">DSM 16346</strain>
    </source>
</reference>
<feature type="domain" description="Na+/H+ antiporter NhaC-like C-terminal" evidence="10">
    <location>
        <begin position="233"/>
        <end position="422"/>
    </location>
</feature>
<keyword evidence="6 9" id="KW-1133">Transmembrane helix</keyword>
<dbReference type="EMBL" id="LELK01000001">
    <property type="protein sequence ID" value="KMM38013.1"/>
    <property type="molecule type" value="Genomic_DNA"/>
</dbReference>
<evidence type="ECO:0000256" key="2">
    <source>
        <dbReference type="ARBA" id="ARBA00022448"/>
    </source>
</evidence>
<keyword evidence="4" id="KW-1003">Cell membrane</keyword>
<comment type="similarity">
    <text evidence="8">Belongs to the NhaC Na(+)/H(+) (TC 2.A.35) antiporter family.</text>
</comment>
<feature type="domain" description="Na+/H+ antiporter NhaC-like C-terminal" evidence="10">
    <location>
        <begin position="16"/>
        <end position="212"/>
    </location>
</feature>
<evidence type="ECO:0000313" key="11">
    <source>
        <dbReference type="EMBL" id="KMM38013.1"/>
    </source>
</evidence>
<feature type="transmembrane region" description="Helical" evidence="9">
    <location>
        <begin position="232"/>
        <end position="264"/>
    </location>
</feature>
<evidence type="ECO:0000256" key="4">
    <source>
        <dbReference type="ARBA" id="ARBA00022475"/>
    </source>
</evidence>
<feature type="transmembrane region" description="Helical" evidence="9">
    <location>
        <begin position="7"/>
        <end position="27"/>
    </location>
</feature>
<gene>
    <name evidence="11" type="ORF">AB986_01400</name>
</gene>
<dbReference type="OrthoDB" id="9790605at2"/>
<dbReference type="Proteomes" id="UP000035996">
    <property type="component" value="Unassembled WGS sequence"/>
</dbReference>
<evidence type="ECO:0000256" key="9">
    <source>
        <dbReference type="SAM" id="Phobius"/>
    </source>
</evidence>
<evidence type="ECO:0000256" key="1">
    <source>
        <dbReference type="ARBA" id="ARBA00004651"/>
    </source>
</evidence>
<dbReference type="RefSeq" id="WP_048309096.1">
    <property type="nucleotide sequence ID" value="NZ_CP119526.1"/>
</dbReference>
<dbReference type="PATRIC" id="fig|157733.3.peg.2487"/>
<evidence type="ECO:0000313" key="12">
    <source>
        <dbReference type="Proteomes" id="UP000035996"/>
    </source>
</evidence>
<organism evidence="11 12">
    <name type="scientific">Guptibacillus hwajinpoensis</name>
    <dbReference type="NCBI Taxonomy" id="208199"/>
    <lineage>
        <taxon>Bacteria</taxon>
        <taxon>Bacillati</taxon>
        <taxon>Bacillota</taxon>
        <taxon>Bacilli</taxon>
        <taxon>Bacillales</taxon>
        <taxon>Guptibacillaceae</taxon>
        <taxon>Guptibacillus</taxon>
    </lineage>
</organism>
<accession>A0A0J6CY44</accession>
<sequence length="434" mass="45124">MENQIKGNGMALLPLAVFILLFIGTAIVTNDFYSMPVILASLIAAGVALSMNRKESFMKKVEIFCKGAGNSNIILMILVFLLAGAFAATAEKIGAVDSIVNLGISILPPNLLIVGLFLIGCFISISMGTSMGTIVALAPIGIGIAEQTGVAPALALSAVIGGAMFGDNLSMISDTTIAAVRTQNTQMKDKFKVNFFIVLPAAIVTAVIYGVWTMGEQAVVSGEHAFEFITILPYLGVLVAAIAGVNVLVVLVSGVFFAGIVGLYNGSFGMSGLVSTVTEGIRGMEDLAMIALVIGGLIEVIKHNGGIQFVLDRILSRVKSRRGAEFGIAGLASVLDLSTANNTISIIMGGPLAKNISEEYGVDPRKSASILDIFAGSVQGMLPYGAQVLAAAGLASISPLALLPYSIYPILIAVAGIVAIMINYPSFERKEAKN</sequence>
<evidence type="ECO:0000256" key="7">
    <source>
        <dbReference type="ARBA" id="ARBA00023136"/>
    </source>
</evidence>
<evidence type="ECO:0000256" key="6">
    <source>
        <dbReference type="ARBA" id="ARBA00022989"/>
    </source>
</evidence>
<dbReference type="InterPro" id="IPR052180">
    <property type="entry name" value="NhaC_Na-H+_Antiporter"/>
</dbReference>
<evidence type="ECO:0000256" key="3">
    <source>
        <dbReference type="ARBA" id="ARBA00022449"/>
    </source>
</evidence>
<dbReference type="GO" id="GO:0015297">
    <property type="term" value="F:antiporter activity"/>
    <property type="evidence" value="ECO:0007669"/>
    <property type="project" value="UniProtKB-KW"/>
</dbReference>
<keyword evidence="3" id="KW-0050">Antiport</keyword>
<feature type="transmembrane region" description="Helical" evidence="9">
    <location>
        <begin position="407"/>
        <end position="424"/>
    </location>
</feature>
<dbReference type="Pfam" id="PF03553">
    <property type="entry name" value="Na_H_antiporter"/>
    <property type="match status" value="2"/>
</dbReference>
<keyword evidence="2" id="KW-0813">Transport</keyword>
<evidence type="ECO:0000256" key="5">
    <source>
        <dbReference type="ARBA" id="ARBA00022692"/>
    </source>
</evidence>
<dbReference type="PANTHER" id="PTHR33451">
    <property type="entry name" value="MALATE-2H(+)/NA(+)-LACTATE ANTIPORTER"/>
    <property type="match status" value="1"/>
</dbReference>
<feature type="transmembrane region" description="Helical" evidence="9">
    <location>
        <begin position="193"/>
        <end position="212"/>
    </location>
</feature>
<name>A0A0J6CY44_9BACL</name>
<comment type="caution">
    <text evidence="11">The sequence shown here is derived from an EMBL/GenBank/DDBJ whole genome shotgun (WGS) entry which is preliminary data.</text>
</comment>
<keyword evidence="5 9" id="KW-0812">Transmembrane</keyword>
<feature type="transmembrane region" description="Helical" evidence="9">
    <location>
        <begin position="102"/>
        <end position="125"/>
    </location>
</feature>
<proteinExistence type="inferred from homology"/>
<protein>
    <submittedName>
        <fullName evidence="11">Sodium:proton antiporter</fullName>
    </submittedName>
</protein>
<comment type="subcellular location">
    <subcellularLocation>
        <location evidence="1">Cell membrane</location>
        <topology evidence="1">Multi-pass membrane protein</topology>
    </subcellularLocation>
</comment>
<keyword evidence="7 9" id="KW-0472">Membrane</keyword>
<evidence type="ECO:0000259" key="10">
    <source>
        <dbReference type="Pfam" id="PF03553"/>
    </source>
</evidence>
<feature type="transmembrane region" description="Helical" evidence="9">
    <location>
        <begin position="381"/>
        <end position="401"/>
    </location>
</feature>
<feature type="transmembrane region" description="Helical" evidence="9">
    <location>
        <begin position="72"/>
        <end position="90"/>
    </location>
</feature>